<organism evidence="1 2">
    <name type="scientific">Actinocatenispora comari</name>
    <dbReference type="NCBI Taxonomy" id="2807577"/>
    <lineage>
        <taxon>Bacteria</taxon>
        <taxon>Bacillati</taxon>
        <taxon>Actinomycetota</taxon>
        <taxon>Actinomycetes</taxon>
        <taxon>Micromonosporales</taxon>
        <taxon>Micromonosporaceae</taxon>
        <taxon>Actinocatenispora</taxon>
    </lineage>
</organism>
<evidence type="ECO:0000313" key="2">
    <source>
        <dbReference type="Proteomes" id="UP000614996"/>
    </source>
</evidence>
<dbReference type="Proteomes" id="UP000614996">
    <property type="component" value="Unassembled WGS sequence"/>
</dbReference>
<dbReference type="AlphaFoldDB" id="A0A8J4AEM1"/>
<dbReference type="EMBL" id="BOPO01000110">
    <property type="protein sequence ID" value="GIL29939.1"/>
    <property type="molecule type" value="Genomic_DNA"/>
</dbReference>
<name>A0A8J4AEM1_9ACTN</name>
<sequence length="86" mass="8977">MITVPATPRVPAALAYERAVAERGWLGADPAMVRDNILAAARSAVAAVEAAQQGPARGQVDEPTDERLAAMLARLQAVIGSLEGER</sequence>
<reference evidence="2" key="1">
    <citation type="journal article" date="2021" name="Int. J. Syst. Evol. Microbiol.">
        <title>Actinocatenispora comari sp. nov., an endophytic actinomycete isolated from aerial parts of Comarum salesowianum.</title>
        <authorList>
            <person name="Oyunbileg N."/>
            <person name="Iizaka Y."/>
            <person name="Hamada M."/>
            <person name="Davaapurev B.O."/>
            <person name="Fukumoto A."/>
            <person name="Tsetseg B."/>
            <person name="Kato F."/>
            <person name="Tamura T."/>
            <person name="Batkhuu J."/>
            <person name="Anzai Y."/>
        </authorList>
    </citation>
    <scope>NUCLEOTIDE SEQUENCE [LARGE SCALE GENOMIC DNA]</scope>
    <source>
        <strain evidence="2">NUM-2625</strain>
    </source>
</reference>
<protein>
    <submittedName>
        <fullName evidence="1">Uncharacterized protein</fullName>
    </submittedName>
</protein>
<proteinExistence type="predicted"/>
<accession>A0A8J4AEM1</accession>
<evidence type="ECO:0000313" key="1">
    <source>
        <dbReference type="EMBL" id="GIL29939.1"/>
    </source>
</evidence>
<keyword evidence="2" id="KW-1185">Reference proteome</keyword>
<gene>
    <name evidence="1" type="ORF">NUM_51930</name>
</gene>
<comment type="caution">
    <text evidence="1">The sequence shown here is derived from an EMBL/GenBank/DDBJ whole genome shotgun (WGS) entry which is preliminary data.</text>
</comment>
<dbReference type="RefSeq" id="WP_207127590.1">
    <property type="nucleotide sequence ID" value="NZ_BOPO01000110.1"/>
</dbReference>